<dbReference type="RefSeq" id="WP_156834689.1">
    <property type="nucleotide sequence ID" value="NZ_CACRUH010000101.1"/>
</dbReference>
<protein>
    <recommendedName>
        <fullName evidence="3">Regulatory protein GemA</fullName>
    </recommendedName>
</protein>
<organism evidence="2">
    <name type="scientific">Hungatella hathewayi</name>
    <dbReference type="NCBI Taxonomy" id="154046"/>
    <lineage>
        <taxon>Bacteria</taxon>
        <taxon>Bacillati</taxon>
        <taxon>Bacillota</taxon>
        <taxon>Clostridia</taxon>
        <taxon>Lachnospirales</taxon>
        <taxon>Lachnospiraceae</taxon>
        <taxon>Hungatella</taxon>
    </lineage>
</organism>
<sequence>MRTIEQFQIRKIYAIGNALGIKASGSEDELHALVGGVTGKDSIKSLTYQEACAVIARLEELQGKTVSPKPRNSKPKEHETRPGGVTSGQQKKIWFLMYELKKCDEVPNDVQLGDRLCAVIKKEFGADAVARNPFAWITFEQGNNLIEILKRYVASARKRGEA</sequence>
<dbReference type="EMBL" id="CACRUH010000101">
    <property type="protein sequence ID" value="VYU83810.1"/>
    <property type="molecule type" value="Genomic_DNA"/>
</dbReference>
<dbReference type="InterPro" id="IPR009363">
    <property type="entry name" value="Phage_Mu_Gp16"/>
</dbReference>
<proteinExistence type="predicted"/>
<evidence type="ECO:0008006" key="3">
    <source>
        <dbReference type="Google" id="ProtNLM"/>
    </source>
</evidence>
<dbReference type="AlphaFoldDB" id="A0A6N3I612"/>
<evidence type="ECO:0000256" key="1">
    <source>
        <dbReference type="SAM" id="MobiDB-lite"/>
    </source>
</evidence>
<reference evidence="2" key="1">
    <citation type="submission" date="2019-11" db="EMBL/GenBank/DDBJ databases">
        <authorList>
            <person name="Feng L."/>
        </authorList>
    </citation>
    <scope>NUCLEOTIDE SEQUENCE</scope>
    <source>
        <strain evidence="2">ChathewayiLFYP18</strain>
    </source>
</reference>
<dbReference type="Pfam" id="PF06252">
    <property type="entry name" value="GemA"/>
    <property type="match status" value="1"/>
</dbReference>
<gene>
    <name evidence="2" type="ORF">CHLFYP18_04589</name>
</gene>
<feature type="region of interest" description="Disordered" evidence="1">
    <location>
        <begin position="63"/>
        <end position="86"/>
    </location>
</feature>
<evidence type="ECO:0000313" key="2">
    <source>
        <dbReference type="EMBL" id="VYU83810.1"/>
    </source>
</evidence>
<accession>A0A6N3I612</accession>
<name>A0A6N3I612_9FIRM</name>